<dbReference type="OrthoDB" id="9784988at2"/>
<comment type="cofactor">
    <cofactor evidence="2">
        <name>Fe(2+)</name>
        <dbReference type="ChEBI" id="CHEBI:29033"/>
    </cofactor>
    <text evidence="2">Binds 1 Fe(2+) ion.</text>
</comment>
<dbReference type="AlphaFoldDB" id="A0A1T4YV89"/>
<dbReference type="Gene3D" id="3.90.45.10">
    <property type="entry name" value="Peptide deformylase"/>
    <property type="match status" value="1"/>
</dbReference>
<evidence type="ECO:0000256" key="1">
    <source>
        <dbReference type="ARBA" id="ARBA00010759"/>
    </source>
</evidence>
<dbReference type="CDD" id="cd00487">
    <property type="entry name" value="Pep_deformylase"/>
    <property type="match status" value="1"/>
</dbReference>
<dbReference type="STRING" id="48467.SAMN02745166_04188"/>
<name>A0A1T4YV89_9BACT</name>
<feature type="binding site" evidence="2">
    <location>
        <position position="153"/>
    </location>
    <ligand>
        <name>Fe cation</name>
        <dbReference type="ChEBI" id="CHEBI:24875"/>
    </ligand>
</feature>
<sequence>MVLPIVRYPDPVLRAKCRPVTQVTDEIRQFAADMIETMHAANGVGLAAPQVARDIQLAVIDVSHNPKCITYLRINGQSAEMPVHMPVIFLNPVLELGKDKDVDEEGCLSFPRLRGDIRRSEDVKVTFQTLEGETQTWETDGLLARAFQHEIDHLNGILFIDRLSAAAKVGLKRKLGRLMEEWTEDDVGE</sequence>
<dbReference type="InterPro" id="IPR023635">
    <property type="entry name" value="Peptide_deformylase"/>
</dbReference>
<protein>
    <recommendedName>
        <fullName evidence="2">Peptide deformylase</fullName>
        <shortName evidence="2">PDF</shortName>
        <ecNumber evidence="2">3.5.1.88</ecNumber>
    </recommendedName>
    <alternativeName>
        <fullName evidence="2">Polypeptide deformylase</fullName>
    </alternativeName>
</protein>
<proteinExistence type="inferred from homology"/>
<feature type="binding site" evidence="2">
    <location>
        <position position="107"/>
    </location>
    <ligand>
        <name>Fe cation</name>
        <dbReference type="ChEBI" id="CHEBI:24875"/>
    </ligand>
</feature>
<dbReference type="GO" id="GO:0042586">
    <property type="term" value="F:peptide deformylase activity"/>
    <property type="evidence" value="ECO:0007669"/>
    <property type="project" value="UniProtKB-UniRule"/>
</dbReference>
<dbReference type="NCBIfam" id="TIGR00079">
    <property type="entry name" value="pept_deformyl"/>
    <property type="match status" value="1"/>
</dbReference>
<keyword evidence="2" id="KW-0408">Iron</keyword>
<evidence type="ECO:0000313" key="4">
    <source>
        <dbReference type="Proteomes" id="UP000190774"/>
    </source>
</evidence>
<dbReference type="Pfam" id="PF01327">
    <property type="entry name" value="Pep_deformylase"/>
    <property type="match status" value="1"/>
</dbReference>
<dbReference type="GO" id="GO:0046872">
    <property type="term" value="F:metal ion binding"/>
    <property type="evidence" value="ECO:0007669"/>
    <property type="project" value="UniProtKB-KW"/>
</dbReference>
<reference evidence="4" key="1">
    <citation type="submission" date="2017-02" db="EMBL/GenBank/DDBJ databases">
        <authorList>
            <person name="Varghese N."/>
            <person name="Submissions S."/>
        </authorList>
    </citation>
    <scope>NUCLEOTIDE SEQUENCE [LARGE SCALE GENOMIC DNA]</scope>
    <source>
        <strain evidence="4">ATCC 700200</strain>
    </source>
</reference>
<dbReference type="PANTHER" id="PTHR10458:SF22">
    <property type="entry name" value="PEPTIDE DEFORMYLASE"/>
    <property type="match status" value="1"/>
</dbReference>
<dbReference type="RefSeq" id="WP_078815344.1">
    <property type="nucleotide sequence ID" value="NZ_FUYE01000018.1"/>
</dbReference>
<feature type="binding site" evidence="2">
    <location>
        <position position="149"/>
    </location>
    <ligand>
        <name>Fe cation</name>
        <dbReference type="ChEBI" id="CHEBI:24875"/>
    </ligand>
</feature>
<organism evidence="3 4">
    <name type="scientific">Prosthecobacter debontii</name>
    <dbReference type="NCBI Taxonomy" id="48467"/>
    <lineage>
        <taxon>Bacteria</taxon>
        <taxon>Pseudomonadati</taxon>
        <taxon>Verrucomicrobiota</taxon>
        <taxon>Verrucomicrobiia</taxon>
        <taxon>Verrucomicrobiales</taxon>
        <taxon>Verrucomicrobiaceae</taxon>
        <taxon>Prosthecobacter</taxon>
    </lineage>
</organism>
<comment type="function">
    <text evidence="2">Removes the formyl group from the N-terminal Met of newly synthesized proteins. Requires at least a dipeptide for an efficient rate of reaction. N-terminal L-methionine is a prerequisite for activity but the enzyme has broad specificity at other positions.</text>
</comment>
<dbReference type="NCBIfam" id="NF001159">
    <property type="entry name" value="PRK00150.1-3"/>
    <property type="match status" value="1"/>
</dbReference>
<accession>A0A1T4YV89</accession>
<dbReference type="GO" id="GO:0006412">
    <property type="term" value="P:translation"/>
    <property type="evidence" value="ECO:0007669"/>
    <property type="project" value="UniProtKB-UniRule"/>
</dbReference>
<dbReference type="Proteomes" id="UP000190774">
    <property type="component" value="Unassembled WGS sequence"/>
</dbReference>
<keyword evidence="2" id="KW-0378">Hydrolase</keyword>
<keyword evidence="2" id="KW-0479">Metal-binding</keyword>
<evidence type="ECO:0000313" key="3">
    <source>
        <dbReference type="EMBL" id="SKB05155.1"/>
    </source>
</evidence>
<evidence type="ECO:0000256" key="2">
    <source>
        <dbReference type="HAMAP-Rule" id="MF_00163"/>
    </source>
</evidence>
<gene>
    <name evidence="2" type="primary">def</name>
    <name evidence="3" type="ORF">SAMN02745166_04188</name>
</gene>
<keyword evidence="4" id="KW-1185">Reference proteome</keyword>
<dbReference type="EMBL" id="FUYE01000018">
    <property type="protein sequence ID" value="SKB05155.1"/>
    <property type="molecule type" value="Genomic_DNA"/>
</dbReference>
<feature type="active site" evidence="2">
    <location>
        <position position="150"/>
    </location>
</feature>
<dbReference type="PRINTS" id="PR01576">
    <property type="entry name" value="PDEFORMYLASE"/>
</dbReference>
<dbReference type="PANTHER" id="PTHR10458">
    <property type="entry name" value="PEPTIDE DEFORMYLASE"/>
    <property type="match status" value="1"/>
</dbReference>
<dbReference type="EC" id="3.5.1.88" evidence="2"/>
<dbReference type="SUPFAM" id="SSF56420">
    <property type="entry name" value="Peptide deformylase"/>
    <property type="match status" value="1"/>
</dbReference>
<dbReference type="PIRSF" id="PIRSF004749">
    <property type="entry name" value="Pep_def"/>
    <property type="match status" value="1"/>
</dbReference>
<comment type="similarity">
    <text evidence="1 2">Belongs to the polypeptide deformylase family.</text>
</comment>
<comment type="catalytic activity">
    <reaction evidence="2">
        <text>N-terminal N-formyl-L-methionyl-[peptide] + H2O = N-terminal L-methionyl-[peptide] + formate</text>
        <dbReference type="Rhea" id="RHEA:24420"/>
        <dbReference type="Rhea" id="RHEA-COMP:10639"/>
        <dbReference type="Rhea" id="RHEA-COMP:10640"/>
        <dbReference type="ChEBI" id="CHEBI:15377"/>
        <dbReference type="ChEBI" id="CHEBI:15740"/>
        <dbReference type="ChEBI" id="CHEBI:49298"/>
        <dbReference type="ChEBI" id="CHEBI:64731"/>
        <dbReference type="EC" id="3.5.1.88"/>
    </reaction>
</comment>
<dbReference type="HAMAP" id="MF_00163">
    <property type="entry name" value="Pep_deformylase"/>
    <property type="match status" value="1"/>
</dbReference>
<dbReference type="InterPro" id="IPR036821">
    <property type="entry name" value="Peptide_deformylase_sf"/>
</dbReference>
<keyword evidence="2" id="KW-0648">Protein biosynthesis</keyword>